<comment type="similarity">
    <text evidence="1">Belongs to the peptidase S66 family.</text>
</comment>
<dbReference type="InterPro" id="IPR040449">
    <property type="entry name" value="Peptidase_S66_N"/>
</dbReference>
<evidence type="ECO:0000313" key="6">
    <source>
        <dbReference type="EMBL" id="KGR79287.1"/>
    </source>
</evidence>
<protein>
    <submittedName>
        <fullName evidence="6">Peptidase S66</fullName>
    </submittedName>
</protein>
<dbReference type="EMBL" id="JPVN01000006">
    <property type="protein sequence ID" value="KGR79287.1"/>
    <property type="molecule type" value="Genomic_DNA"/>
</dbReference>
<dbReference type="RefSeq" id="WP_036184182.1">
    <property type="nucleotide sequence ID" value="NZ_AVDA01000006.1"/>
</dbReference>
<feature type="domain" description="LD-carboxypeptidase N-terminal" evidence="4">
    <location>
        <begin position="14"/>
        <end position="131"/>
    </location>
</feature>
<dbReference type="Gene3D" id="3.40.50.10740">
    <property type="entry name" value="Class I glutamine amidotransferase-like"/>
    <property type="match status" value="1"/>
</dbReference>
<dbReference type="InterPro" id="IPR040921">
    <property type="entry name" value="Peptidase_S66C"/>
</dbReference>
<dbReference type="InterPro" id="IPR003507">
    <property type="entry name" value="S66_fam"/>
</dbReference>
<dbReference type="CDD" id="cd07062">
    <property type="entry name" value="Peptidase_S66_mccF_like"/>
    <property type="match status" value="1"/>
</dbReference>
<dbReference type="Pfam" id="PF17676">
    <property type="entry name" value="Peptidase_S66C"/>
    <property type="match status" value="1"/>
</dbReference>
<evidence type="ECO:0000259" key="4">
    <source>
        <dbReference type="Pfam" id="PF02016"/>
    </source>
</evidence>
<comment type="caution">
    <text evidence="6">The sequence shown here is derived from an EMBL/GenBank/DDBJ whole genome shotgun (WGS) entry which is preliminary data.</text>
</comment>
<dbReference type="InterPro" id="IPR027461">
    <property type="entry name" value="Carboxypeptidase_A_C_sf"/>
</dbReference>
<evidence type="ECO:0000256" key="3">
    <source>
        <dbReference type="PIRSR" id="PIRSR028757-1"/>
    </source>
</evidence>
<dbReference type="Pfam" id="PF02016">
    <property type="entry name" value="Peptidase_S66"/>
    <property type="match status" value="1"/>
</dbReference>
<evidence type="ECO:0000256" key="1">
    <source>
        <dbReference type="ARBA" id="ARBA00010233"/>
    </source>
</evidence>
<dbReference type="PANTHER" id="PTHR30237">
    <property type="entry name" value="MURAMOYLTETRAPEPTIDE CARBOXYPEPTIDASE"/>
    <property type="match status" value="1"/>
</dbReference>
<evidence type="ECO:0000313" key="7">
    <source>
        <dbReference type="Proteomes" id="UP000030416"/>
    </source>
</evidence>
<dbReference type="Gene3D" id="3.50.30.60">
    <property type="entry name" value="LD-carboxypeptidase A C-terminal domain-like"/>
    <property type="match status" value="1"/>
</dbReference>
<accession>A0A0A3IWW8</accession>
<name>A0A0A3IWW8_9BACL</name>
<dbReference type="SUPFAM" id="SSF52317">
    <property type="entry name" value="Class I glutamine amidotransferase-like"/>
    <property type="match status" value="1"/>
</dbReference>
<reference evidence="6 7" key="1">
    <citation type="submission" date="2014-02" db="EMBL/GenBank/DDBJ databases">
        <title>Draft genome sequence of Lysinibacillus manganicus DSM 26584T.</title>
        <authorList>
            <person name="Zhang F."/>
            <person name="Wang G."/>
            <person name="Zhang L."/>
        </authorList>
    </citation>
    <scope>NUCLEOTIDE SEQUENCE [LARGE SCALE GENOMIC DNA]</scope>
    <source>
        <strain evidence="6 7">DSM 26584</strain>
    </source>
</reference>
<dbReference type="PIRSF" id="PIRSF028757">
    <property type="entry name" value="LD-carboxypeptidase"/>
    <property type="match status" value="1"/>
</dbReference>
<dbReference type="AlphaFoldDB" id="A0A0A3IWW8"/>
<dbReference type="STRING" id="1384049.CD29_06200"/>
<dbReference type="GO" id="GO:0016787">
    <property type="term" value="F:hydrolase activity"/>
    <property type="evidence" value="ECO:0007669"/>
    <property type="project" value="UniProtKB-KW"/>
</dbReference>
<feature type="active site" description="Charge relay system" evidence="3">
    <location>
        <position position="309"/>
    </location>
</feature>
<evidence type="ECO:0000256" key="2">
    <source>
        <dbReference type="ARBA" id="ARBA00022801"/>
    </source>
</evidence>
<feature type="active site" description="Nucleophile" evidence="3">
    <location>
        <position position="111"/>
    </location>
</feature>
<keyword evidence="2" id="KW-0378">Hydrolase</keyword>
<dbReference type="Proteomes" id="UP000030416">
    <property type="component" value="Unassembled WGS sequence"/>
</dbReference>
<keyword evidence="7" id="KW-1185">Reference proteome</keyword>
<dbReference type="SUPFAM" id="SSF141986">
    <property type="entry name" value="LD-carboxypeptidase A C-terminal domain-like"/>
    <property type="match status" value="1"/>
</dbReference>
<feature type="active site" description="Charge relay system" evidence="3">
    <location>
        <position position="242"/>
    </location>
</feature>
<feature type="domain" description="LD-carboxypeptidase C-terminal" evidence="5">
    <location>
        <begin position="202"/>
        <end position="324"/>
    </location>
</feature>
<proteinExistence type="inferred from homology"/>
<sequence>MTIVYPVLTSQTTIGVTAPSSGLYKEEYTLLERAIENMEYKGFKVKVGDTSWMQYKAKSAPAKTRAFELNSMLQDDSIGFIFPPWGGELLIEILEHLDFENVKPKWILGYSDTSVLLLAITLKTGIATAHGTNIVDLRGRFSDPTTAMWEKVLTTKKGEEVVQYSSEKYQLEWQHNNESDYVFHLTENTKWKTISNSPMYVKGRLLGGCIDVIRHLIGTPFGNVRAFQKQFINNEPIIWYFENCELHTTDLRRTLVQMKLAGWFDHTSAILFGRSPVNRSIEDYHVIDVYMELAEELEIPIGYDIDCGHLPPQITFVNGAFAEVRIYNNAGMVTQRFID</sequence>
<dbReference type="PANTHER" id="PTHR30237:SF5">
    <property type="entry name" value="CARBOXYPEPTIDASE VC_A0337-RELATED"/>
    <property type="match status" value="1"/>
</dbReference>
<organism evidence="6 7">
    <name type="scientific">Ureibacillus manganicus DSM 26584</name>
    <dbReference type="NCBI Taxonomy" id="1384049"/>
    <lineage>
        <taxon>Bacteria</taxon>
        <taxon>Bacillati</taxon>
        <taxon>Bacillota</taxon>
        <taxon>Bacilli</taxon>
        <taxon>Bacillales</taxon>
        <taxon>Caryophanaceae</taxon>
        <taxon>Ureibacillus</taxon>
    </lineage>
</organism>
<evidence type="ECO:0000259" key="5">
    <source>
        <dbReference type="Pfam" id="PF17676"/>
    </source>
</evidence>
<dbReference type="InterPro" id="IPR027478">
    <property type="entry name" value="LdcA_N"/>
</dbReference>
<dbReference type="InterPro" id="IPR029062">
    <property type="entry name" value="Class_I_gatase-like"/>
</dbReference>
<gene>
    <name evidence="6" type="ORF">CD29_06200</name>
</gene>
<dbReference type="OrthoDB" id="9807329at2"/>
<dbReference type="eggNOG" id="COG1619">
    <property type="taxonomic scope" value="Bacteria"/>
</dbReference>